<feature type="transmembrane region" description="Helical" evidence="1">
    <location>
        <begin position="66"/>
        <end position="86"/>
    </location>
</feature>
<organism evidence="2 3">
    <name type="scientific">Rhizophagus irregularis (strain DAOM 181602 / DAOM 197198 / MUCL 43194)</name>
    <name type="common">Arbuscular mycorrhizal fungus</name>
    <name type="synonym">Glomus intraradices</name>
    <dbReference type="NCBI Taxonomy" id="747089"/>
    <lineage>
        <taxon>Eukaryota</taxon>
        <taxon>Fungi</taxon>
        <taxon>Fungi incertae sedis</taxon>
        <taxon>Mucoromycota</taxon>
        <taxon>Glomeromycotina</taxon>
        <taxon>Glomeromycetes</taxon>
        <taxon>Glomerales</taxon>
        <taxon>Glomeraceae</taxon>
        <taxon>Rhizophagus</taxon>
    </lineage>
</organism>
<dbReference type="Proteomes" id="UP000018888">
    <property type="component" value="Unassembled WGS sequence"/>
</dbReference>
<dbReference type="EMBL" id="AUPC02000007">
    <property type="protein sequence ID" value="POG81961.1"/>
    <property type="molecule type" value="Genomic_DNA"/>
</dbReference>
<evidence type="ECO:0000256" key="1">
    <source>
        <dbReference type="SAM" id="Phobius"/>
    </source>
</evidence>
<protein>
    <submittedName>
        <fullName evidence="2">Uncharacterized protein</fullName>
    </submittedName>
</protein>
<reference evidence="2 3" key="2">
    <citation type="journal article" date="2018" name="New Phytol.">
        <title>High intraspecific genome diversity in the model arbuscular mycorrhizal symbiont Rhizophagus irregularis.</title>
        <authorList>
            <person name="Chen E.C.H."/>
            <person name="Morin E."/>
            <person name="Beaudet D."/>
            <person name="Noel J."/>
            <person name="Yildirir G."/>
            <person name="Ndikumana S."/>
            <person name="Charron P."/>
            <person name="St-Onge C."/>
            <person name="Giorgi J."/>
            <person name="Kruger M."/>
            <person name="Marton T."/>
            <person name="Ropars J."/>
            <person name="Grigoriev I.V."/>
            <person name="Hainaut M."/>
            <person name="Henrissat B."/>
            <person name="Roux C."/>
            <person name="Martin F."/>
            <person name="Corradi N."/>
        </authorList>
    </citation>
    <scope>NUCLEOTIDE SEQUENCE [LARGE SCALE GENOMIC DNA]</scope>
    <source>
        <strain evidence="2 3">DAOM 197198</strain>
    </source>
</reference>
<feature type="transmembrane region" description="Helical" evidence="1">
    <location>
        <begin position="20"/>
        <end position="41"/>
    </location>
</feature>
<accession>A0A2P4QWC1</accession>
<evidence type="ECO:0000313" key="2">
    <source>
        <dbReference type="EMBL" id="POG81961.1"/>
    </source>
</evidence>
<keyword evidence="3" id="KW-1185">Reference proteome</keyword>
<keyword evidence="1" id="KW-0472">Membrane</keyword>
<proteinExistence type="predicted"/>
<name>A0A2P4QWC1_RHIID</name>
<comment type="caution">
    <text evidence="2">The sequence shown here is derived from an EMBL/GenBank/DDBJ whole genome shotgun (WGS) entry which is preliminary data.</text>
</comment>
<evidence type="ECO:0000313" key="3">
    <source>
        <dbReference type="Proteomes" id="UP000018888"/>
    </source>
</evidence>
<gene>
    <name evidence="2" type="ORF">GLOIN_2v1027802</name>
</gene>
<keyword evidence="1" id="KW-0812">Transmembrane</keyword>
<dbReference type="AlphaFoldDB" id="A0A2P4QWC1"/>
<reference evidence="2 3" key="1">
    <citation type="journal article" date="2013" name="Proc. Natl. Acad. Sci. U.S.A.">
        <title>Genome of an arbuscular mycorrhizal fungus provides insight into the oldest plant symbiosis.</title>
        <authorList>
            <person name="Tisserant E."/>
            <person name="Malbreil M."/>
            <person name="Kuo A."/>
            <person name="Kohler A."/>
            <person name="Symeonidi A."/>
            <person name="Balestrini R."/>
            <person name="Charron P."/>
            <person name="Duensing N."/>
            <person name="Frei Dit Frey N."/>
            <person name="Gianinazzi-Pearson V."/>
            <person name="Gilbert L.B."/>
            <person name="Handa Y."/>
            <person name="Herr J.R."/>
            <person name="Hijri M."/>
            <person name="Koul R."/>
            <person name="Kawaguchi M."/>
            <person name="Krajinski F."/>
            <person name="Lammers P.J."/>
            <person name="Masclaux F.G."/>
            <person name="Murat C."/>
            <person name="Morin E."/>
            <person name="Ndikumana S."/>
            <person name="Pagni M."/>
            <person name="Petitpierre D."/>
            <person name="Requena N."/>
            <person name="Rosikiewicz P."/>
            <person name="Riley R."/>
            <person name="Saito K."/>
            <person name="San Clemente H."/>
            <person name="Shapiro H."/>
            <person name="van Tuinen D."/>
            <person name="Becard G."/>
            <person name="Bonfante P."/>
            <person name="Paszkowski U."/>
            <person name="Shachar-Hill Y.Y."/>
            <person name="Tuskan G.A."/>
            <person name="Young P.W."/>
            <person name="Sanders I.R."/>
            <person name="Henrissat B."/>
            <person name="Rensing S.A."/>
            <person name="Grigoriev I.V."/>
            <person name="Corradi N."/>
            <person name="Roux C."/>
            <person name="Martin F."/>
        </authorList>
    </citation>
    <scope>NUCLEOTIDE SEQUENCE [LARGE SCALE GENOMIC DNA]</scope>
    <source>
        <strain evidence="2 3">DAOM 197198</strain>
    </source>
</reference>
<sequence length="93" mass="11003">MIIGYGLYSPHMSQDFELRIFSHDYFDGLVGIVTVILNIEYARKLNINYYKVIDHRRSKLLDARQTNSLIFCILLGIKISVFRHTILQEQKFH</sequence>
<keyword evidence="1" id="KW-1133">Transmembrane helix</keyword>